<dbReference type="EMBL" id="ODYU01001177">
    <property type="protein sequence ID" value="SOQ37041.1"/>
    <property type="molecule type" value="Genomic_DNA"/>
</dbReference>
<accession>A0A2H1V8A9</accession>
<reference evidence="1" key="1">
    <citation type="submission" date="2016-07" db="EMBL/GenBank/DDBJ databases">
        <authorList>
            <person name="Bretaudeau A."/>
        </authorList>
    </citation>
    <scope>NUCLEOTIDE SEQUENCE</scope>
    <source>
        <strain evidence="1">Rice</strain>
        <tissue evidence="1">Whole body</tissue>
    </source>
</reference>
<gene>
    <name evidence="1" type="ORF">SFRICE_010326</name>
</gene>
<name>A0A2H1V8A9_SPOFR</name>
<sequence length="170" mass="19006">MGQCLVLHRRSHHRLPPGEMVAKRHPSSKYKTRASARLKEPDHHRWGLVGLILILPPHPKREKSLEDIPPSKKKYLSEARRSIGLLLTKNHPVPIPARRADVRSDGPLKRACDATRSPLGSGSGLVASYPCSPSADPHLRENLVRGERECREICDGLLAERHQPSLMALE</sequence>
<protein>
    <submittedName>
        <fullName evidence="1">SFRICE_010326</fullName>
    </submittedName>
</protein>
<dbReference type="AlphaFoldDB" id="A0A2H1V8A9"/>
<evidence type="ECO:0000313" key="1">
    <source>
        <dbReference type="EMBL" id="SOQ37041.1"/>
    </source>
</evidence>
<organism evidence="1">
    <name type="scientific">Spodoptera frugiperda</name>
    <name type="common">Fall armyworm</name>
    <dbReference type="NCBI Taxonomy" id="7108"/>
    <lineage>
        <taxon>Eukaryota</taxon>
        <taxon>Metazoa</taxon>
        <taxon>Ecdysozoa</taxon>
        <taxon>Arthropoda</taxon>
        <taxon>Hexapoda</taxon>
        <taxon>Insecta</taxon>
        <taxon>Pterygota</taxon>
        <taxon>Neoptera</taxon>
        <taxon>Endopterygota</taxon>
        <taxon>Lepidoptera</taxon>
        <taxon>Glossata</taxon>
        <taxon>Ditrysia</taxon>
        <taxon>Noctuoidea</taxon>
        <taxon>Noctuidae</taxon>
        <taxon>Amphipyrinae</taxon>
        <taxon>Spodoptera</taxon>
    </lineage>
</organism>
<proteinExistence type="predicted"/>